<dbReference type="InterPro" id="IPR020946">
    <property type="entry name" value="Flavin_mOase-like"/>
</dbReference>
<dbReference type="PANTHER" id="PTHR42877">
    <property type="entry name" value="L-ORNITHINE N(5)-MONOOXYGENASE-RELATED"/>
    <property type="match status" value="1"/>
</dbReference>
<evidence type="ECO:0000256" key="1">
    <source>
        <dbReference type="ARBA" id="ARBA00010139"/>
    </source>
</evidence>
<gene>
    <name evidence="6" type="ORF">RIF23_19375</name>
</gene>
<evidence type="ECO:0000256" key="4">
    <source>
        <dbReference type="ARBA" id="ARBA00023002"/>
    </source>
</evidence>
<feature type="region of interest" description="Disordered" evidence="5">
    <location>
        <begin position="1"/>
        <end position="29"/>
    </location>
</feature>
<dbReference type="GO" id="GO:0016491">
    <property type="term" value="F:oxidoreductase activity"/>
    <property type="evidence" value="ECO:0007669"/>
    <property type="project" value="UniProtKB-KW"/>
</dbReference>
<dbReference type="SUPFAM" id="SSF51905">
    <property type="entry name" value="FAD/NAD(P)-binding domain"/>
    <property type="match status" value="2"/>
</dbReference>
<evidence type="ECO:0000256" key="3">
    <source>
        <dbReference type="ARBA" id="ARBA00022827"/>
    </source>
</evidence>
<keyword evidence="3" id="KW-0274">FAD</keyword>
<proteinExistence type="inferred from homology"/>
<dbReference type="InterPro" id="IPR036188">
    <property type="entry name" value="FAD/NAD-bd_sf"/>
</dbReference>
<evidence type="ECO:0000313" key="6">
    <source>
        <dbReference type="EMBL" id="MDS1272453.1"/>
    </source>
</evidence>
<sequence>MTSVTGPTHDSGEGAVRTTPDGSDTGPRPRELRVAVIGSGFSGLGMAIRLVQQGIENFLVFERADEVGGTWRDNTYPGCQCDVMSHLYSFSFARNPGWTSTFGHQAELYAYLRDCADRFGVRPHIRFGHEMLAAHWDGDLRRWRVQTSQGEYLAQVLVTGSGYLSEPSIPDIPGLADFDGTMFHSSRWNHDHDLSGRRVAVIGTGASAIQFIPKIQPQVERLDVYQRTPPWIGPKNDKSTTAVQSWLLHNLPGYQSLRRNWNMWGREILAFVMARPRVAAKMQKMASDHLRKSVLDPQLRARLTPDYVMACKRLLFSNTYYPAIQQSNVELVTDRIKSVKGRSVHTQDGHQRDVDTIILGTGFQATDQPIARRIWGRDGEQLSQVWQRDGIAAHRGTTVAGFPNLFMMLGPNTTLGHSSQTVMIEAQIRYVLDALRLMDSRDLDSVEVRPHAQQEWNSTLARRLRGTVWTAGGCTSWYHDAQGRNPSIWPTYTWRFRRETRRFNPNEYQLARRSDIAGTTSPVHA</sequence>
<evidence type="ECO:0000313" key="7">
    <source>
        <dbReference type="Proteomes" id="UP001250214"/>
    </source>
</evidence>
<evidence type="ECO:0000256" key="5">
    <source>
        <dbReference type="SAM" id="MobiDB-lite"/>
    </source>
</evidence>
<dbReference type="Proteomes" id="UP001250214">
    <property type="component" value="Unassembled WGS sequence"/>
</dbReference>
<dbReference type="Pfam" id="PF00743">
    <property type="entry name" value="FMO-like"/>
    <property type="match status" value="1"/>
</dbReference>
<dbReference type="RefSeq" id="WP_310914037.1">
    <property type="nucleotide sequence ID" value="NZ_JAVLVT010000011.1"/>
</dbReference>
<dbReference type="PRINTS" id="PR00419">
    <property type="entry name" value="ADXRDTASE"/>
</dbReference>
<evidence type="ECO:0000256" key="2">
    <source>
        <dbReference type="ARBA" id="ARBA00022630"/>
    </source>
</evidence>
<comment type="similarity">
    <text evidence="1">Belongs to the FAD-binding monooxygenase family.</text>
</comment>
<keyword evidence="2" id="KW-0285">Flavoprotein</keyword>
<reference evidence="7" key="1">
    <citation type="submission" date="2023-07" db="EMBL/GenBank/DDBJ databases">
        <title>Novel species in the genus Lipingzhangella isolated from Sambhar Salt Lake.</title>
        <authorList>
            <person name="Jiya N."/>
            <person name="Kajale S."/>
            <person name="Sharma A."/>
        </authorList>
    </citation>
    <scope>NUCLEOTIDE SEQUENCE [LARGE SCALE GENOMIC DNA]</scope>
    <source>
        <strain evidence="7">LS1_29</strain>
    </source>
</reference>
<accession>A0ABU2HAV6</accession>
<dbReference type="Gene3D" id="3.50.50.60">
    <property type="entry name" value="FAD/NAD(P)-binding domain"/>
    <property type="match status" value="2"/>
</dbReference>
<name>A0ABU2HAV6_9ACTN</name>
<comment type="caution">
    <text evidence="6">The sequence shown here is derived from an EMBL/GenBank/DDBJ whole genome shotgun (WGS) entry which is preliminary data.</text>
</comment>
<organism evidence="6 7">
    <name type="scientific">Lipingzhangella rawalii</name>
    <dbReference type="NCBI Taxonomy" id="2055835"/>
    <lineage>
        <taxon>Bacteria</taxon>
        <taxon>Bacillati</taxon>
        <taxon>Actinomycetota</taxon>
        <taxon>Actinomycetes</taxon>
        <taxon>Streptosporangiales</taxon>
        <taxon>Nocardiopsidaceae</taxon>
        <taxon>Lipingzhangella</taxon>
    </lineage>
</organism>
<dbReference type="InterPro" id="IPR051209">
    <property type="entry name" value="FAD-bind_Monooxygenase_sf"/>
</dbReference>
<protein>
    <submittedName>
        <fullName evidence="6">NAD(P)/FAD-dependent oxidoreductase</fullName>
        <ecNumber evidence="6">1.14.13.-</ecNumber>
    </submittedName>
</protein>
<dbReference type="PANTHER" id="PTHR42877:SF4">
    <property type="entry name" value="FAD_NAD(P)-BINDING DOMAIN-CONTAINING PROTEIN-RELATED"/>
    <property type="match status" value="1"/>
</dbReference>
<keyword evidence="4 6" id="KW-0560">Oxidoreductase</keyword>
<keyword evidence="7" id="KW-1185">Reference proteome</keyword>
<dbReference type="EC" id="1.14.13.-" evidence="6"/>
<dbReference type="EMBL" id="JAVLVT010000011">
    <property type="protein sequence ID" value="MDS1272453.1"/>
    <property type="molecule type" value="Genomic_DNA"/>
</dbReference>